<protein>
    <submittedName>
        <fullName evidence="2">Uncharacterized protein</fullName>
    </submittedName>
</protein>
<comment type="caution">
    <text evidence="2">The sequence shown here is derived from an EMBL/GenBank/DDBJ whole genome shotgun (WGS) entry which is preliminary data.</text>
</comment>
<sequence>ARPNDQAIKKIKFLDSFECSPPRKSLGTGVIVCSTFGSLYTVGSATTPCSCCCSHRAVLPVTNASPSGRCASGPRPAQSFGVVTTAERENPWSRCVQNARRSRRKRVCKRPCRPTPSVGGTSVPSAHGDRDNNVPTG</sequence>
<reference evidence="2 3" key="1">
    <citation type="submission" date="2019-08" db="EMBL/GenBank/DDBJ databases">
        <title>Whole genome of Aphis craccivora.</title>
        <authorList>
            <person name="Voronova N.V."/>
            <person name="Shulinski R.S."/>
            <person name="Bandarenka Y.V."/>
            <person name="Zhorov D.G."/>
            <person name="Warner D."/>
        </authorList>
    </citation>
    <scope>NUCLEOTIDE SEQUENCE [LARGE SCALE GENOMIC DNA]</scope>
    <source>
        <strain evidence="2">180601</strain>
        <tissue evidence="2">Whole Body</tissue>
    </source>
</reference>
<dbReference type="Proteomes" id="UP000478052">
    <property type="component" value="Unassembled WGS sequence"/>
</dbReference>
<feature type="non-terminal residue" evidence="2">
    <location>
        <position position="137"/>
    </location>
</feature>
<dbReference type="AlphaFoldDB" id="A0A6G0YMI5"/>
<evidence type="ECO:0000256" key="1">
    <source>
        <dbReference type="SAM" id="MobiDB-lite"/>
    </source>
</evidence>
<evidence type="ECO:0000313" key="2">
    <source>
        <dbReference type="EMBL" id="KAF0758527.1"/>
    </source>
</evidence>
<dbReference type="EMBL" id="VUJU01003271">
    <property type="protein sequence ID" value="KAF0758527.1"/>
    <property type="molecule type" value="Genomic_DNA"/>
</dbReference>
<proteinExistence type="predicted"/>
<name>A0A6G0YMI5_APHCR</name>
<feature type="region of interest" description="Disordered" evidence="1">
    <location>
        <begin position="94"/>
        <end position="137"/>
    </location>
</feature>
<evidence type="ECO:0000313" key="3">
    <source>
        <dbReference type="Proteomes" id="UP000478052"/>
    </source>
</evidence>
<gene>
    <name evidence="2" type="ORF">FWK35_00011803</name>
</gene>
<feature type="non-terminal residue" evidence="2">
    <location>
        <position position="1"/>
    </location>
</feature>
<feature type="compositionally biased region" description="Basic residues" evidence="1">
    <location>
        <begin position="100"/>
        <end position="112"/>
    </location>
</feature>
<organism evidence="2 3">
    <name type="scientific">Aphis craccivora</name>
    <name type="common">Cowpea aphid</name>
    <dbReference type="NCBI Taxonomy" id="307492"/>
    <lineage>
        <taxon>Eukaryota</taxon>
        <taxon>Metazoa</taxon>
        <taxon>Ecdysozoa</taxon>
        <taxon>Arthropoda</taxon>
        <taxon>Hexapoda</taxon>
        <taxon>Insecta</taxon>
        <taxon>Pterygota</taxon>
        <taxon>Neoptera</taxon>
        <taxon>Paraneoptera</taxon>
        <taxon>Hemiptera</taxon>
        <taxon>Sternorrhyncha</taxon>
        <taxon>Aphidomorpha</taxon>
        <taxon>Aphidoidea</taxon>
        <taxon>Aphididae</taxon>
        <taxon>Aphidini</taxon>
        <taxon>Aphis</taxon>
        <taxon>Aphis</taxon>
    </lineage>
</organism>
<accession>A0A6G0YMI5</accession>
<keyword evidence="3" id="KW-1185">Reference proteome</keyword>
<feature type="compositionally biased region" description="Basic and acidic residues" evidence="1">
    <location>
        <begin position="127"/>
        <end position="137"/>
    </location>
</feature>